<keyword evidence="7" id="KW-1185">Reference proteome</keyword>
<evidence type="ECO:0000256" key="3">
    <source>
        <dbReference type="ARBA" id="ARBA00023169"/>
    </source>
</evidence>
<dbReference type="AlphaFoldDB" id="W1RRC0"/>
<reference evidence="6 7" key="1">
    <citation type="journal article" date="2014" name="Genome Announc.">
        <title>Draft Genome Sequence of Marinomonas sp. Strain D104, a Polycyclic Aromatic Hydrocarbon-Degrading Bacterium from the Deep-Sea Sediment of the Arctic Ocean.</title>
        <authorList>
            <person name="Dong C."/>
            <person name="Bai X."/>
            <person name="Lai Q."/>
            <person name="Xie Y."/>
            <person name="Chen X."/>
            <person name="Shao Z."/>
        </authorList>
    </citation>
    <scope>NUCLEOTIDE SEQUENCE [LARGE SCALE GENOMIC DNA]</scope>
    <source>
        <strain evidence="6 7">D104</strain>
    </source>
</reference>
<protein>
    <recommendedName>
        <fullName evidence="8">Capsular polysaccharide phosphotransferase SacB</fullName>
    </recommendedName>
</protein>
<evidence type="ECO:0000313" key="7">
    <source>
        <dbReference type="Proteomes" id="UP000018857"/>
    </source>
</evidence>
<evidence type="ECO:0000313" key="6">
    <source>
        <dbReference type="EMBL" id="ETI59245.1"/>
    </source>
</evidence>
<evidence type="ECO:0000259" key="4">
    <source>
        <dbReference type="Pfam" id="PF11380"/>
    </source>
</evidence>
<dbReference type="Pfam" id="PF17101">
    <property type="entry name" value="Stealth_CR1"/>
    <property type="match status" value="1"/>
</dbReference>
<comment type="caution">
    <text evidence="6">The sequence shown here is derived from an EMBL/GenBank/DDBJ whole genome shotgun (WGS) entry which is preliminary data.</text>
</comment>
<evidence type="ECO:0000259" key="5">
    <source>
        <dbReference type="Pfam" id="PF17101"/>
    </source>
</evidence>
<accession>W1RRC0</accession>
<dbReference type="PANTHER" id="PTHR24045">
    <property type="match status" value="1"/>
</dbReference>
<name>W1RRC0_9GAMM</name>
<dbReference type="Proteomes" id="UP000018857">
    <property type="component" value="Unassembled WGS sequence"/>
</dbReference>
<dbReference type="GO" id="GO:0016772">
    <property type="term" value="F:transferase activity, transferring phosphorus-containing groups"/>
    <property type="evidence" value="ECO:0007669"/>
    <property type="project" value="InterPro"/>
</dbReference>
<evidence type="ECO:0000256" key="1">
    <source>
        <dbReference type="ARBA" id="ARBA00007583"/>
    </source>
</evidence>
<organism evidence="6 7">
    <name type="scientific">Marinomonas profundimaris</name>
    <dbReference type="NCBI Taxonomy" id="1208321"/>
    <lineage>
        <taxon>Bacteria</taxon>
        <taxon>Pseudomonadati</taxon>
        <taxon>Pseudomonadota</taxon>
        <taxon>Gammaproteobacteria</taxon>
        <taxon>Oceanospirillales</taxon>
        <taxon>Oceanospirillaceae</taxon>
        <taxon>Marinomonas</taxon>
    </lineage>
</organism>
<feature type="domain" description="Stealth protein CR1 conserved region 1" evidence="5">
    <location>
        <begin position="11"/>
        <end position="36"/>
    </location>
</feature>
<dbReference type="InterPro" id="IPR047141">
    <property type="entry name" value="Stealth"/>
</dbReference>
<dbReference type="GO" id="GO:0000271">
    <property type="term" value="P:polysaccharide biosynthetic process"/>
    <property type="evidence" value="ECO:0007669"/>
    <property type="project" value="UniProtKB-KW"/>
</dbReference>
<dbReference type="RefSeq" id="WP_024024655.1">
    <property type="nucleotide sequence ID" value="NZ_AYOZ01000034.1"/>
</dbReference>
<dbReference type="STRING" id="1208321.D104_12985"/>
<dbReference type="PANTHER" id="PTHR24045:SF0">
    <property type="entry name" value="N-ACETYLGLUCOSAMINE-1-PHOSPHOTRANSFERASE SUBUNITS ALPHA_BETA"/>
    <property type="match status" value="1"/>
</dbReference>
<evidence type="ECO:0000256" key="2">
    <source>
        <dbReference type="ARBA" id="ARBA00022679"/>
    </source>
</evidence>
<dbReference type="OrthoDB" id="9776077at2"/>
<dbReference type="EMBL" id="AYOZ01000034">
    <property type="protein sequence ID" value="ETI59245.1"/>
    <property type="molecule type" value="Genomic_DNA"/>
</dbReference>
<keyword evidence="3" id="KW-0270">Exopolysaccharide synthesis</keyword>
<evidence type="ECO:0008006" key="8">
    <source>
        <dbReference type="Google" id="ProtNLM"/>
    </source>
</evidence>
<gene>
    <name evidence="6" type="ORF">D104_12985</name>
</gene>
<keyword evidence="2" id="KW-0808">Transferase</keyword>
<comment type="similarity">
    <text evidence="1">Belongs to the stealth family.</text>
</comment>
<dbReference type="PATRIC" id="fig|1208321.3.peg.2583"/>
<dbReference type="InterPro" id="IPR031358">
    <property type="entry name" value="Stealth_CR1"/>
</dbReference>
<feature type="domain" description="Stealth protein CR2 conserved region 2" evidence="4">
    <location>
        <begin position="55"/>
        <end position="155"/>
    </location>
</feature>
<dbReference type="InterPro" id="IPR021520">
    <property type="entry name" value="Stealth_CR2"/>
</dbReference>
<dbReference type="Pfam" id="PF11380">
    <property type="entry name" value="Stealth_CR2"/>
    <property type="match status" value="1"/>
</dbReference>
<sequence>MLSNATELQLEPIDAVITWVDGNATKHHQKRQKYMAMESLPLHENASNPHRWLCNDEILYCIQSIENHAPWIGKIWVVVDEEGPDLSSLSEHIRDKVHLVYHSEIFEGFAQVLPTFNSLTIESMLWRIKGLSERFIYFNDDVFLAAPLKPTDVFDGLTPVLRGEWADYSGLLNRPETRDDPAKFHCFMQINAARIVGFPATELFSAAHVVHPFRRSKMAELFAFYPNEFLNNIKYRFRNLAQFFPQGLHNHACIRDKEAKISLKDDHLHISSGQGKGQPPADTLALLTRATDPDIKFLCVNDLPQLVEIIPNAGELIAQAIGGFSECASNTTSVDFCPASEETLLGLEKAVS</sequence>
<dbReference type="eggNOG" id="COG3868">
    <property type="taxonomic scope" value="Bacteria"/>
</dbReference>
<proteinExistence type="inferred from homology"/>